<dbReference type="RefSeq" id="WP_126476704.1">
    <property type="nucleotide sequence ID" value="NZ_JALGXL010000001.1"/>
</dbReference>
<sequence length="110" mass="12558">MKLNEIDENELYPTEKIGPSVLGTIIYKVGEQSQFKGAYITTNERVIMSVDMNGEPYKRVFSYQDIKAVTIEDKGVLFIEFLPQGKVAMIDIEEGDKEAFKDYVNNLVQQ</sequence>
<dbReference type="EMBL" id="RXWV01000019">
    <property type="protein sequence ID" value="RTX74513.1"/>
    <property type="molecule type" value="Genomic_DNA"/>
</dbReference>
<evidence type="ECO:0000313" key="2">
    <source>
        <dbReference type="Proteomes" id="UP000274792"/>
    </source>
</evidence>
<dbReference type="Proteomes" id="UP000274792">
    <property type="component" value="Unassembled WGS sequence"/>
</dbReference>
<gene>
    <name evidence="1" type="ORF">CD117_03650</name>
</gene>
<protein>
    <recommendedName>
        <fullName evidence="3">YokE-like PH domain-containing protein</fullName>
    </recommendedName>
</protein>
<reference evidence="1 2" key="1">
    <citation type="submission" date="2018-10" db="EMBL/GenBank/DDBJ databases">
        <title>A collection Staphylococci species genome sequencing.</title>
        <authorList>
            <person name="Cole K."/>
        </authorList>
    </citation>
    <scope>NUCLEOTIDE SEQUENCE [LARGE SCALE GENOMIC DNA]</scope>
    <source>
        <strain evidence="2">NCTC 12218</strain>
    </source>
</reference>
<organism evidence="1 2">
    <name type="scientific">Mammaliicoccus sciuri</name>
    <name type="common">Staphylococcus sciuri</name>
    <dbReference type="NCBI Taxonomy" id="1296"/>
    <lineage>
        <taxon>Bacteria</taxon>
        <taxon>Bacillati</taxon>
        <taxon>Bacillota</taxon>
        <taxon>Bacilli</taxon>
        <taxon>Bacillales</taxon>
        <taxon>Staphylococcaceae</taxon>
        <taxon>Mammaliicoccus</taxon>
    </lineage>
</organism>
<evidence type="ECO:0008006" key="3">
    <source>
        <dbReference type="Google" id="ProtNLM"/>
    </source>
</evidence>
<comment type="caution">
    <text evidence="1">The sequence shown here is derived from an EMBL/GenBank/DDBJ whole genome shotgun (WGS) entry which is preliminary data.</text>
</comment>
<accession>A0AAJ4SKE0</accession>
<name>A0AAJ4SKE0_MAMSC</name>
<dbReference type="AlphaFoldDB" id="A0AAJ4SKE0"/>
<evidence type="ECO:0000313" key="1">
    <source>
        <dbReference type="EMBL" id="RTX74513.1"/>
    </source>
</evidence>
<proteinExistence type="predicted"/>